<dbReference type="InterPro" id="IPR039425">
    <property type="entry name" value="RNA_pol_sigma-70-like"/>
</dbReference>
<name>A0A5C7GL15_9FLAO</name>
<protein>
    <submittedName>
        <fullName evidence="8">RNA polymerase sigma factor</fullName>
    </submittedName>
</protein>
<evidence type="ECO:0000256" key="1">
    <source>
        <dbReference type="ARBA" id="ARBA00010641"/>
    </source>
</evidence>
<dbReference type="InterPro" id="IPR013249">
    <property type="entry name" value="RNA_pol_sigma70_r4_t2"/>
</dbReference>
<evidence type="ECO:0000259" key="7">
    <source>
        <dbReference type="Pfam" id="PF08281"/>
    </source>
</evidence>
<gene>
    <name evidence="8" type="ORF">FUA22_03320</name>
</gene>
<dbReference type="Pfam" id="PF04542">
    <property type="entry name" value="Sigma70_r2"/>
    <property type="match status" value="1"/>
</dbReference>
<evidence type="ECO:0000259" key="6">
    <source>
        <dbReference type="Pfam" id="PF04542"/>
    </source>
</evidence>
<proteinExistence type="inferred from homology"/>
<dbReference type="NCBIfam" id="TIGR02937">
    <property type="entry name" value="sigma70-ECF"/>
    <property type="match status" value="1"/>
</dbReference>
<dbReference type="SUPFAM" id="SSF88946">
    <property type="entry name" value="Sigma2 domain of RNA polymerase sigma factors"/>
    <property type="match status" value="1"/>
</dbReference>
<sequence length="181" mass="20811">MNHQSENSKKLNEFFNEEYTSLKTYVSSKIKASTSMGPEDILQDVALKLFTGADRYSPINNVAGFVYRALKNKVIDVLRSSKNDRIDYETQNENKLIQFASIIYESADNSYPEEMKEALKAAIVNLKPNYRNVIIAIDFEGYTYKEIELETGIPIGTLMSRRHRAISLLYKKLKPKKEIIN</sequence>
<dbReference type="GO" id="GO:0003677">
    <property type="term" value="F:DNA binding"/>
    <property type="evidence" value="ECO:0007669"/>
    <property type="project" value="UniProtKB-KW"/>
</dbReference>
<dbReference type="GO" id="GO:0006352">
    <property type="term" value="P:DNA-templated transcription initiation"/>
    <property type="evidence" value="ECO:0007669"/>
    <property type="project" value="InterPro"/>
</dbReference>
<dbReference type="InterPro" id="IPR014284">
    <property type="entry name" value="RNA_pol_sigma-70_dom"/>
</dbReference>
<comment type="caution">
    <text evidence="8">The sequence shown here is derived from an EMBL/GenBank/DDBJ whole genome shotgun (WGS) entry which is preliminary data.</text>
</comment>
<evidence type="ECO:0000313" key="8">
    <source>
        <dbReference type="EMBL" id="TXG38934.1"/>
    </source>
</evidence>
<dbReference type="InterPro" id="IPR013325">
    <property type="entry name" value="RNA_pol_sigma_r2"/>
</dbReference>
<keyword evidence="2" id="KW-0805">Transcription regulation</keyword>
<dbReference type="SUPFAM" id="SSF88659">
    <property type="entry name" value="Sigma3 and sigma4 domains of RNA polymerase sigma factors"/>
    <property type="match status" value="1"/>
</dbReference>
<dbReference type="InterPro" id="IPR036388">
    <property type="entry name" value="WH-like_DNA-bd_sf"/>
</dbReference>
<dbReference type="GO" id="GO:0016987">
    <property type="term" value="F:sigma factor activity"/>
    <property type="evidence" value="ECO:0007669"/>
    <property type="project" value="UniProtKB-KW"/>
</dbReference>
<keyword evidence="5" id="KW-0804">Transcription</keyword>
<dbReference type="InterPro" id="IPR013324">
    <property type="entry name" value="RNA_pol_sigma_r3/r4-like"/>
</dbReference>
<keyword evidence="4" id="KW-0238">DNA-binding</keyword>
<dbReference type="Proteomes" id="UP000321080">
    <property type="component" value="Unassembled WGS sequence"/>
</dbReference>
<dbReference type="Gene3D" id="1.10.10.10">
    <property type="entry name" value="Winged helix-like DNA-binding domain superfamily/Winged helix DNA-binding domain"/>
    <property type="match status" value="1"/>
</dbReference>
<comment type="similarity">
    <text evidence="1">Belongs to the sigma-70 factor family. ECF subfamily.</text>
</comment>
<dbReference type="RefSeq" id="WP_147766415.1">
    <property type="nucleotide sequence ID" value="NZ_VRKQ01000008.1"/>
</dbReference>
<evidence type="ECO:0000256" key="4">
    <source>
        <dbReference type="ARBA" id="ARBA00023125"/>
    </source>
</evidence>
<accession>A0A5C7GL15</accession>
<evidence type="ECO:0000256" key="5">
    <source>
        <dbReference type="ARBA" id="ARBA00023163"/>
    </source>
</evidence>
<dbReference type="Pfam" id="PF08281">
    <property type="entry name" value="Sigma70_r4_2"/>
    <property type="match status" value="1"/>
</dbReference>
<dbReference type="Gene3D" id="1.10.1740.10">
    <property type="match status" value="1"/>
</dbReference>
<keyword evidence="9" id="KW-1185">Reference proteome</keyword>
<dbReference type="PANTHER" id="PTHR43133:SF8">
    <property type="entry name" value="RNA POLYMERASE SIGMA FACTOR HI_1459-RELATED"/>
    <property type="match status" value="1"/>
</dbReference>
<keyword evidence="3" id="KW-0731">Sigma factor</keyword>
<dbReference type="InterPro" id="IPR007627">
    <property type="entry name" value="RNA_pol_sigma70_r2"/>
</dbReference>
<dbReference type="OrthoDB" id="9803470at2"/>
<evidence type="ECO:0000256" key="3">
    <source>
        <dbReference type="ARBA" id="ARBA00023082"/>
    </source>
</evidence>
<feature type="domain" description="RNA polymerase sigma factor 70 region 4 type 2" evidence="7">
    <location>
        <begin position="117"/>
        <end position="166"/>
    </location>
</feature>
<dbReference type="EMBL" id="VRKQ01000008">
    <property type="protein sequence ID" value="TXG38934.1"/>
    <property type="molecule type" value="Genomic_DNA"/>
</dbReference>
<evidence type="ECO:0000256" key="2">
    <source>
        <dbReference type="ARBA" id="ARBA00023015"/>
    </source>
</evidence>
<dbReference type="CDD" id="cd06171">
    <property type="entry name" value="Sigma70_r4"/>
    <property type="match status" value="1"/>
</dbReference>
<evidence type="ECO:0000313" key="9">
    <source>
        <dbReference type="Proteomes" id="UP000321080"/>
    </source>
</evidence>
<organism evidence="8 9">
    <name type="scientific">Seonamhaeicola maritimus</name>
    <dbReference type="NCBI Taxonomy" id="2591822"/>
    <lineage>
        <taxon>Bacteria</taxon>
        <taxon>Pseudomonadati</taxon>
        <taxon>Bacteroidota</taxon>
        <taxon>Flavobacteriia</taxon>
        <taxon>Flavobacteriales</taxon>
        <taxon>Flavobacteriaceae</taxon>
    </lineage>
</organism>
<feature type="domain" description="RNA polymerase sigma-70 region 2" evidence="6">
    <location>
        <begin position="38"/>
        <end position="82"/>
    </location>
</feature>
<dbReference type="PANTHER" id="PTHR43133">
    <property type="entry name" value="RNA POLYMERASE ECF-TYPE SIGMA FACTO"/>
    <property type="match status" value="1"/>
</dbReference>
<dbReference type="AlphaFoldDB" id="A0A5C7GL15"/>
<reference evidence="8 9" key="1">
    <citation type="submission" date="2019-08" db="EMBL/GenBank/DDBJ databases">
        <title>Seonamhaeicola sediminis sp. nov., isolated from marine sediment.</title>
        <authorList>
            <person name="Cao W.R."/>
        </authorList>
    </citation>
    <scope>NUCLEOTIDE SEQUENCE [LARGE SCALE GENOMIC DNA]</scope>
    <source>
        <strain evidence="8 9">1505</strain>
    </source>
</reference>